<comment type="caution">
    <text evidence="2">The sequence shown here is derived from an EMBL/GenBank/DDBJ whole genome shotgun (WGS) entry which is preliminary data.</text>
</comment>
<organism evidence="2">
    <name type="scientific">marine sediment metagenome</name>
    <dbReference type="NCBI Taxonomy" id="412755"/>
    <lineage>
        <taxon>unclassified sequences</taxon>
        <taxon>metagenomes</taxon>
        <taxon>ecological metagenomes</taxon>
    </lineage>
</organism>
<evidence type="ECO:0000313" key="2">
    <source>
        <dbReference type="EMBL" id="GAG12611.1"/>
    </source>
</evidence>
<reference evidence="2" key="1">
    <citation type="journal article" date="2014" name="Front. Microbiol.">
        <title>High frequency of phylogenetically diverse reductive dehalogenase-homologous genes in deep subseafloor sedimentary metagenomes.</title>
        <authorList>
            <person name="Kawai M."/>
            <person name="Futagami T."/>
            <person name="Toyoda A."/>
            <person name="Takaki Y."/>
            <person name="Nishi S."/>
            <person name="Hori S."/>
            <person name="Arai W."/>
            <person name="Tsubouchi T."/>
            <person name="Morono Y."/>
            <person name="Uchiyama I."/>
            <person name="Ito T."/>
            <person name="Fujiyama A."/>
            <person name="Inagaki F."/>
            <person name="Takami H."/>
        </authorList>
    </citation>
    <scope>NUCLEOTIDE SEQUENCE</scope>
    <source>
        <strain evidence="2">Expedition CK06-06</strain>
    </source>
</reference>
<evidence type="ECO:0008006" key="3">
    <source>
        <dbReference type="Google" id="ProtNLM"/>
    </source>
</evidence>
<dbReference type="SUPFAM" id="SSF158499">
    <property type="entry name" value="DnaD domain-like"/>
    <property type="match status" value="1"/>
</dbReference>
<dbReference type="EMBL" id="BARS01022248">
    <property type="protein sequence ID" value="GAG12611.1"/>
    <property type="molecule type" value="Genomic_DNA"/>
</dbReference>
<feature type="non-terminal residue" evidence="2">
    <location>
        <position position="1"/>
    </location>
</feature>
<dbReference type="AlphaFoldDB" id="X0WIU1"/>
<dbReference type="Gene3D" id="1.10.10.630">
    <property type="entry name" value="DnaD domain-like"/>
    <property type="match status" value="1"/>
</dbReference>
<feature type="region of interest" description="Disordered" evidence="1">
    <location>
        <begin position="1"/>
        <end position="23"/>
    </location>
</feature>
<protein>
    <recommendedName>
        <fullName evidence="3">DnaD domain-containing protein</fullName>
    </recommendedName>
</protein>
<sequence length="57" mass="6438">DIVDNYSDDEYKKAADEAKSHNARSPIKYIEACLENWKREGEAKPSTTGDGMEGFKK</sequence>
<dbReference type="InterPro" id="IPR034829">
    <property type="entry name" value="DnaD-like_sf"/>
</dbReference>
<name>X0WIU1_9ZZZZ</name>
<proteinExistence type="predicted"/>
<evidence type="ECO:0000256" key="1">
    <source>
        <dbReference type="SAM" id="MobiDB-lite"/>
    </source>
</evidence>
<feature type="compositionally biased region" description="Basic and acidic residues" evidence="1">
    <location>
        <begin position="9"/>
        <end position="20"/>
    </location>
</feature>
<gene>
    <name evidence="2" type="ORF">S01H1_35598</name>
</gene>
<accession>X0WIU1</accession>